<keyword evidence="1" id="KW-0812">Transmembrane</keyword>
<organism evidence="2 3">
    <name type="scientific">Hymenobacter qilianensis</name>
    <dbReference type="NCBI Taxonomy" id="1385715"/>
    <lineage>
        <taxon>Bacteria</taxon>
        <taxon>Pseudomonadati</taxon>
        <taxon>Bacteroidota</taxon>
        <taxon>Cytophagia</taxon>
        <taxon>Cytophagales</taxon>
        <taxon>Hymenobacteraceae</taxon>
        <taxon>Hymenobacter</taxon>
    </lineage>
</organism>
<evidence type="ECO:0000313" key="3">
    <source>
        <dbReference type="Proteomes" id="UP000516093"/>
    </source>
</evidence>
<keyword evidence="1" id="KW-1133">Transmembrane helix</keyword>
<dbReference type="Proteomes" id="UP000516093">
    <property type="component" value="Chromosome"/>
</dbReference>
<keyword evidence="3" id="KW-1185">Reference proteome</keyword>
<accession>A0A7H0GTA7</accession>
<protein>
    <submittedName>
        <fullName evidence="2">Uncharacterized protein</fullName>
    </submittedName>
</protein>
<evidence type="ECO:0000256" key="1">
    <source>
        <dbReference type="SAM" id="Phobius"/>
    </source>
</evidence>
<dbReference type="KEGG" id="hqi:H9L05_16160"/>
<evidence type="ECO:0000313" key="2">
    <source>
        <dbReference type="EMBL" id="QNP51523.1"/>
    </source>
</evidence>
<name>A0A7H0GTA7_9BACT</name>
<dbReference type="AlphaFoldDB" id="A0A7H0GTA7"/>
<feature type="transmembrane region" description="Helical" evidence="1">
    <location>
        <begin position="47"/>
        <end position="66"/>
    </location>
</feature>
<sequence length="73" mass="8105">MLAGAGLAIVTSLSLRSTGDTLSESFVPLFLPVVLWWPQPGGYFKRLYWWQMVLFLMGAELGLLIVTQLHLPG</sequence>
<gene>
    <name evidence="2" type="ORF">H9L05_16160</name>
</gene>
<keyword evidence="1" id="KW-0472">Membrane</keyword>
<reference evidence="2 3" key="1">
    <citation type="submission" date="2020-08" db="EMBL/GenBank/DDBJ databases">
        <title>Genome sequence of Hymenobacter qilianensis JCM 19763T.</title>
        <authorList>
            <person name="Hyun D.-W."/>
            <person name="Bae J.-W."/>
        </authorList>
    </citation>
    <scope>NUCLEOTIDE SEQUENCE [LARGE SCALE GENOMIC DNA]</scope>
    <source>
        <strain evidence="2 3">JCM 19763</strain>
    </source>
</reference>
<dbReference type="RefSeq" id="WP_187731805.1">
    <property type="nucleotide sequence ID" value="NZ_CP060784.1"/>
</dbReference>
<dbReference type="EMBL" id="CP060784">
    <property type="protein sequence ID" value="QNP51523.1"/>
    <property type="molecule type" value="Genomic_DNA"/>
</dbReference>
<proteinExistence type="predicted"/>